<proteinExistence type="predicted"/>
<comment type="caution">
    <text evidence="1">The sequence shown here is derived from an EMBL/GenBank/DDBJ whole genome shotgun (WGS) entry which is preliminary data.</text>
</comment>
<name>X1G3K5_9ZZZZ</name>
<gene>
    <name evidence="1" type="ORF">S03H2_13728</name>
</gene>
<dbReference type="EMBL" id="BARU01006965">
    <property type="protein sequence ID" value="GAH39395.1"/>
    <property type="molecule type" value="Genomic_DNA"/>
</dbReference>
<accession>X1G3K5</accession>
<dbReference type="AlphaFoldDB" id="X1G3K5"/>
<reference evidence="1" key="1">
    <citation type="journal article" date="2014" name="Front. Microbiol.">
        <title>High frequency of phylogenetically diverse reductive dehalogenase-homologous genes in deep subseafloor sedimentary metagenomes.</title>
        <authorList>
            <person name="Kawai M."/>
            <person name="Futagami T."/>
            <person name="Toyoda A."/>
            <person name="Takaki Y."/>
            <person name="Nishi S."/>
            <person name="Hori S."/>
            <person name="Arai W."/>
            <person name="Tsubouchi T."/>
            <person name="Morono Y."/>
            <person name="Uchiyama I."/>
            <person name="Ito T."/>
            <person name="Fujiyama A."/>
            <person name="Inagaki F."/>
            <person name="Takami H."/>
        </authorList>
    </citation>
    <scope>NUCLEOTIDE SEQUENCE</scope>
    <source>
        <strain evidence="1">Expedition CK06-06</strain>
    </source>
</reference>
<evidence type="ECO:0000313" key="1">
    <source>
        <dbReference type="EMBL" id="GAH39395.1"/>
    </source>
</evidence>
<organism evidence="1">
    <name type="scientific">marine sediment metagenome</name>
    <dbReference type="NCBI Taxonomy" id="412755"/>
    <lineage>
        <taxon>unclassified sequences</taxon>
        <taxon>metagenomes</taxon>
        <taxon>ecological metagenomes</taxon>
    </lineage>
</organism>
<protein>
    <submittedName>
        <fullName evidence="1">Uncharacterized protein</fullName>
    </submittedName>
</protein>
<sequence>MLWADMAFKTKPQKAVVRLMCAEAGQIQVKRYQTYNNGAPYGDGVALRAGRHTHYQRTENENYIPRIFNYVSKTYNR</sequence>